<dbReference type="EMBL" id="CP144060">
    <property type="protein sequence ID" value="WWD21246.1"/>
    <property type="molecule type" value="Genomic_DNA"/>
</dbReference>
<dbReference type="InterPro" id="IPR001810">
    <property type="entry name" value="F-box_dom"/>
</dbReference>
<evidence type="ECO:0000313" key="7">
    <source>
        <dbReference type="EMBL" id="WWD21246.1"/>
    </source>
</evidence>
<feature type="repeat" description="WD" evidence="4">
    <location>
        <begin position="706"/>
        <end position="728"/>
    </location>
</feature>
<dbReference type="CDD" id="cd00200">
    <property type="entry name" value="WD40"/>
    <property type="match status" value="1"/>
</dbReference>
<dbReference type="Pfam" id="PF12937">
    <property type="entry name" value="F-box-like"/>
    <property type="match status" value="1"/>
</dbReference>
<proteinExistence type="predicted"/>
<feature type="repeat" description="WD" evidence="4">
    <location>
        <begin position="729"/>
        <end position="768"/>
    </location>
</feature>
<dbReference type="Pfam" id="PF00400">
    <property type="entry name" value="WD40"/>
    <property type="match status" value="7"/>
</dbReference>
<dbReference type="InterPro" id="IPR020472">
    <property type="entry name" value="WD40_PAC1"/>
</dbReference>
<reference evidence="7" key="1">
    <citation type="submission" date="2017-08" db="EMBL/GenBank/DDBJ databases">
        <authorList>
            <person name="Cuomo C."/>
            <person name="Billmyre B."/>
            <person name="Heitman J."/>
        </authorList>
    </citation>
    <scope>NUCLEOTIDE SEQUENCE</scope>
    <source>
        <strain evidence="7">CBS 12478</strain>
    </source>
</reference>
<keyword evidence="8" id="KW-1185">Reference proteome</keyword>
<evidence type="ECO:0000256" key="5">
    <source>
        <dbReference type="SAM" id="MobiDB-lite"/>
    </source>
</evidence>
<sequence length="822" mass="90937">MWASCGCKSRQITEKETPDIAQLPLNKMAPSSAPPTMTSFSLDHQPAASSSYTPPQQEPLDVIPTRAGRKLCVRHKQMANQNVNEKLQRSLDSLSQTERAAITHMWSTFSNAPHGKRKIILEGILTMCCFSQLSHLSDSLNQIIRIDPFSLLPRETSLRILGYLDAFSLGRAAQVSKSWKALADDDLLWRRMCGQHIDRKCEKCGWGLPLLERKRLRVELKDRSPAGLVEHDHRHDDDDGESRLVTRSEVLSGNLDAMDVSGPMGFKSCDTPSMFLNVGTPSSASSPARNGHSTPEVADAIINGTKRSAPEPPIIAALKKARTTGSDSEDETAIVSDKPVTSGLTREVRLTRPWKTVYCERLMVERNWRKGRCNTKVLKGHSDGVMCLQYHTTLTNPSYPVLITGSYDRSVRVWNLDSGEEVRVLRGHTRAVRALQFDQMLLFTGAMDGTVRMWNWRAGECLRVMDGHSDGVISLNYNGYLLASGSADSTIQVWNFRSGNKFTLRGHEEWVNSVVLWDGKTSPSDVDPTAMPSFTQAVSSRCQKSKSPGPTSENERSQPDIDVGAMLFSSSDDGTIKLWDLVEQTCIRTFAGHKAQVQTLKVLMVDMTEEEMAARDRREQRRITPPSTSFVTASTVSPTHIQAVPGSDDMQLDNTPDGYDPGEHRGRSREQAIQPRVYVHSPDGTGRTKTEEPRDRSRRREKKAILTTGSLDGTVKIWDVDTGKVQSTLFGHIEGVWAVDIDALRLASASHDRTIKVWDRESAQCVQTLVGHRGAVTSLQLSDDMIVSGSDDGDVMIWNFAPSAGGTSTSQTPIPASVTPIE</sequence>
<dbReference type="SMART" id="SM00256">
    <property type="entry name" value="FBOX"/>
    <property type="match status" value="1"/>
</dbReference>
<dbReference type="PROSITE" id="PS50294">
    <property type="entry name" value="WD_REPEATS_REGION"/>
    <property type="match status" value="5"/>
</dbReference>
<evidence type="ECO:0000259" key="6">
    <source>
        <dbReference type="PROSITE" id="PS50181"/>
    </source>
</evidence>
<dbReference type="KEGG" id="ksn:43588368"/>
<keyword evidence="1 4" id="KW-0853">WD repeat</keyword>
<dbReference type="InterPro" id="IPR036322">
    <property type="entry name" value="WD40_repeat_dom_sf"/>
</dbReference>
<feature type="compositionally biased region" description="Polar residues" evidence="5">
    <location>
        <begin position="532"/>
        <end position="552"/>
    </location>
</feature>
<dbReference type="PRINTS" id="PR00320">
    <property type="entry name" value="GPROTEINBRPT"/>
</dbReference>
<dbReference type="FunFam" id="2.130.10.10:FF:000987">
    <property type="entry name" value="Unplaced genomic scaffold supercont1.16, whole genome shotgun sequence"/>
    <property type="match status" value="1"/>
</dbReference>
<feature type="repeat" description="WD" evidence="4">
    <location>
        <begin position="769"/>
        <end position="799"/>
    </location>
</feature>
<dbReference type="Gene3D" id="2.130.10.10">
    <property type="entry name" value="YVTN repeat-like/Quinoprotein amine dehydrogenase"/>
    <property type="match status" value="2"/>
</dbReference>
<feature type="repeat" description="WD" evidence="4">
    <location>
        <begin position="564"/>
        <end position="589"/>
    </location>
</feature>
<dbReference type="InterPro" id="IPR019775">
    <property type="entry name" value="WD40_repeat_CS"/>
</dbReference>
<dbReference type="SUPFAM" id="SSF81383">
    <property type="entry name" value="F-box domain"/>
    <property type="match status" value="1"/>
</dbReference>
<feature type="compositionally biased region" description="Basic and acidic residues" evidence="5">
    <location>
        <begin position="686"/>
        <end position="695"/>
    </location>
</feature>
<feature type="region of interest" description="Disordered" evidence="5">
    <location>
        <begin position="642"/>
        <end position="703"/>
    </location>
</feature>
<dbReference type="InterPro" id="IPR001680">
    <property type="entry name" value="WD40_rpt"/>
</dbReference>
<dbReference type="FunFam" id="1.20.1280.50:FF:000051">
    <property type="entry name" value="F-box and WD-40 domain-containing protein MET30"/>
    <property type="match status" value="1"/>
</dbReference>
<dbReference type="InterPro" id="IPR051075">
    <property type="entry name" value="SCF_subunit_WD-repeat"/>
</dbReference>
<feature type="region of interest" description="Disordered" evidence="5">
    <location>
        <begin position="526"/>
        <end position="561"/>
    </location>
</feature>
<accession>A0AAJ8LQ32</accession>
<feature type="compositionally biased region" description="Basic and acidic residues" evidence="5">
    <location>
        <begin position="661"/>
        <end position="670"/>
    </location>
</feature>
<evidence type="ECO:0000256" key="3">
    <source>
        <dbReference type="ARBA" id="ARBA00022786"/>
    </source>
</evidence>
<dbReference type="SUPFAM" id="SSF50978">
    <property type="entry name" value="WD40 repeat-like"/>
    <property type="match status" value="1"/>
</dbReference>
<dbReference type="SMART" id="SM00320">
    <property type="entry name" value="WD40"/>
    <property type="match status" value="7"/>
</dbReference>
<keyword evidence="3" id="KW-0833">Ubl conjugation pathway</keyword>
<dbReference type="FunFam" id="2.130.10.10:FF:001374">
    <property type="entry name" value="Unplaced genomic scaffold supercont2.8, whole genome shotgun sequence"/>
    <property type="match status" value="1"/>
</dbReference>
<dbReference type="InterPro" id="IPR036047">
    <property type="entry name" value="F-box-like_dom_sf"/>
</dbReference>
<feature type="domain" description="F-box" evidence="6">
    <location>
        <begin position="146"/>
        <end position="192"/>
    </location>
</feature>
<keyword evidence="2" id="KW-0677">Repeat</keyword>
<dbReference type="PANTHER" id="PTHR19872:SF9">
    <property type="entry name" value="UBIQUITIN-BINDING SDF UBIQUITIN LIGASE COMPLEX SUBUNIT"/>
    <property type="match status" value="1"/>
</dbReference>
<feature type="repeat" description="WD" evidence="4">
    <location>
        <begin position="425"/>
        <end position="464"/>
    </location>
</feature>
<dbReference type="GeneID" id="43588368"/>
<protein>
    <recommendedName>
        <fullName evidence="6">F-box domain-containing protein</fullName>
    </recommendedName>
</protein>
<dbReference type="PROSITE" id="PS50181">
    <property type="entry name" value="FBOX"/>
    <property type="match status" value="1"/>
</dbReference>
<dbReference type="RefSeq" id="XP_031861466.2">
    <property type="nucleotide sequence ID" value="XM_032004235.2"/>
</dbReference>
<dbReference type="Gene3D" id="1.20.1280.50">
    <property type="match status" value="1"/>
</dbReference>
<organism evidence="7 8">
    <name type="scientific">Kwoniella shandongensis</name>
    <dbReference type="NCBI Taxonomy" id="1734106"/>
    <lineage>
        <taxon>Eukaryota</taxon>
        <taxon>Fungi</taxon>
        <taxon>Dikarya</taxon>
        <taxon>Basidiomycota</taxon>
        <taxon>Agaricomycotina</taxon>
        <taxon>Tremellomycetes</taxon>
        <taxon>Tremellales</taxon>
        <taxon>Cryptococcaceae</taxon>
        <taxon>Kwoniella</taxon>
    </lineage>
</organism>
<dbReference type="PROSITE" id="PS00678">
    <property type="entry name" value="WD_REPEATS_1"/>
    <property type="match status" value="4"/>
</dbReference>
<dbReference type="AlphaFoldDB" id="A0AAJ8LQ32"/>
<gene>
    <name evidence="7" type="ORF">CI109_105730</name>
</gene>
<dbReference type="Proteomes" id="UP000322225">
    <property type="component" value="Chromosome 10"/>
</dbReference>
<feature type="compositionally biased region" description="Polar residues" evidence="5">
    <location>
        <begin position="34"/>
        <end position="55"/>
    </location>
</feature>
<dbReference type="PANTHER" id="PTHR19872">
    <property type="entry name" value="UBIQUITIN LIGASE SPECIFICITY FACTOR/HREP PROTEIN"/>
    <property type="match status" value="1"/>
</dbReference>
<name>A0AAJ8LQ32_9TREE</name>
<dbReference type="InterPro" id="IPR015943">
    <property type="entry name" value="WD40/YVTN_repeat-like_dom_sf"/>
</dbReference>
<reference evidence="7" key="2">
    <citation type="submission" date="2024-01" db="EMBL/GenBank/DDBJ databases">
        <title>Comparative genomics of Cryptococcus and Kwoniella reveals pathogenesis evolution and contrasting modes of karyotype evolution via chromosome fusion or intercentromeric recombination.</title>
        <authorList>
            <person name="Coelho M.A."/>
            <person name="David-Palma M."/>
            <person name="Shea T."/>
            <person name="Bowers K."/>
            <person name="McGinley-Smith S."/>
            <person name="Mohammad A.W."/>
            <person name="Gnirke A."/>
            <person name="Yurkov A.M."/>
            <person name="Nowrousian M."/>
            <person name="Sun S."/>
            <person name="Cuomo C.A."/>
            <person name="Heitman J."/>
        </authorList>
    </citation>
    <scope>NUCLEOTIDE SEQUENCE</scope>
    <source>
        <strain evidence="7">CBS 12478</strain>
    </source>
</reference>
<feature type="repeat" description="WD" evidence="4">
    <location>
        <begin position="378"/>
        <end position="424"/>
    </location>
</feature>
<evidence type="ECO:0000256" key="1">
    <source>
        <dbReference type="ARBA" id="ARBA00022574"/>
    </source>
</evidence>
<dbReference type="PROSITE" id="PS50082">
    <property type="entry name" value="WD_REPEATS_2"/>
    <property type="match status" value="7"/>
</dbReference>
<evidence type="ECO:0000313" key="8">
    <source>
        <dbReference type="Proteomes" id="UP000322225"/>
    </source>
</evidence>
<evidence type="ECO:0000256" key="4">
    <source>
        <dbReference type="PROSITE-ProRule" id="PRU00221"/>
    </source>
</evidence>
<evidence type="ECO:0000256" key="2">
    <source>
        <dbReference type="ARBA" id="ARBA00022737"/>
    </source>
</evidence>
<feature type="repeat" description="WD" evidence="4">
    <location>
        <begin position="465"/>
        <end position="504"/>
    </location>
</feature>
<dbReference type="CDD" id="cd22147">
    <property type="entry name" value="F-box_SpPof1-like"/>
    <property type="match status" value="1"/>
</dbReference>
<feature type="region of interest" description="Disordered" evidence="5">
    <location>
        <begin position="1"/>
        <end position="61"/>
    </location>
</feature>